<dbReference type="PANTHER" id="PTHR46656">
    <property type="entry name" value="PUTATIVE-RELATED"/>
    <property type="match status" value="1"/>
</dbReference>
<dbReference type="CDD" id="cd03801">
    <property type="entry name" value="GT4_PimA-like"/>
    <property type="match status" value="1"/>
</dbReference>
<dbReference type="RefSeq" id="WP_090486973.1">
    <property type="nucleotide sequence ID" value="NZ_FOUO01000017.1"/>
</dbReference>
<dbReference type="EMBL" id="FOUO01000017">
    <property type="protein sequence ID" value="SFM64365.1"/>
    <property type="molecule type" value="Genomic_DNA"/>
</dbReference>
<dbReference type="Proteomes" id="UP000199556">
    <property type="component" value="Unassembled WGS sequence"/>
</dbReference>
<proteinExistence type="predicted"/>
<dbReference type="GO" id="GO:0016757">
    <property type="term" value="F:glycosyltransferase activity"/>
    <property type="evidence" value="ECO:0007669"/>
    <property type="project" value="InterPro"/>
</dbReference>
<name>A0A1I4SIU0_ECTMO</name>
<dbReference type="Pfam" id="PF13692">
    <property type="entry name" value="Glyco_trans_1_4"/>
    <property type="match status" value="1"/>
</dbReference>
<dbReference type="Gene3D" id="3.40.50.2000">
    <property type="entry name" value="Glycogen Phosphorylase B"/>
    <property type="match status" value="3"/>
</dbReference>
<dbReference type="InterPro" id="IPR001296">
    <property type="entry name" value="Glyco_trans_1"/>
</dbReference>
<evidence type="ECO:0000313" key="3">
    <source>
        <dbReference type="Proteomes" id="UP000199556"/>
    </source>
</evidence>
<dbReference type="STRING" id="195064.SAMN05421721_11733"/>
<reference evidence="2 3" key="1">
    <citation type="submission" date="2016-10" db="EMBL/GenBank/DDBJ databases">
        <authorList>
            <person name="de Groot N.N."/>
        </authorList>
    </citation>
    <scope>NUCLEOTIDE SEQUENCE [LARGE SCALE GENOMIC DNA]</scope>
    <source>
        <strain evidence="2 3">DSM 4180</strain>
    </source>
</reference>
<accession>A0A1I4SIU0</accession>
<gene>
    <name evidence="2" type="ORF">SAMN05421721_11733</name>
</gene>
<dbReference type="SUPFAM" id="SSF53756">
    <property type="entry name" value="UDP-Glycosyltransferase/glycogen phosphorylase"/>
    <property type="match status" value="2"/>
</dbReference>
<dbReference type="PANTHER" id="PTHR46656:SF3">
    <property type="entry name" value="PUTATIVE-RELATED"/>
    <property type="match status" value="1"/>
</dbReference>
<organism evidence="2 3">
    <name type="scientific">Ectothiorhodospira mobilis</name>
    <dbReference type="NCBI Taxonomy" id="195064"/>
    <lineage>
        <taxon>Bacteria</taxon>
        <taxon>Pseudomonadati</taxon>
        <taxon>Pseudomonadota</taxon>
        <taxon>Gammaproteobacteria</taxon>
        <taxon>Chromatiales</taxon>
        <taxon>Ectothiorhodospiraceae</taxon>
        <taxon>Ectothiorhodospira</taxon>
    </lineage>
</organism>
<dbReference type="Pfam" id="PF00534">
    <property type="entry name" value="Glycos_transf_1"/>
    <property type="match status" value="1"/>
</dbReference>
<feature type="domain" description="Glycosyl transferase family 1" evidence="1">
    <location>
        <begin position="730"/>
        <end position="887"/>
    </location>
</feature>
<keyword evidence="2" id="KW-0808">Transferase</keyword>
<evidence type="ECO:0000259" key="1">
    <source>
        <dbReference type="Pfam" id="PF00534"/>
    </source>
</evidence>
<keyword evidence="3" id="KW-1185">Reference proteome</keyword>
<dbReference type="AlphaFoldDB" id="A0A1I4SIU0"/>
<sequence>MPDSHASQDADTLLAAVPAPLATRVTGGQLILGVYDIEAGAWDRAWALGQALYALSGLPLRLLLINRGNARQKAPQATDIPLQVEVIADTPATLAPILPQLEALLLPASEVARYQASLTPLAIPLLAQLPADAQGWEGPGLGVSDAQPRELAGLLLLLATDPPTRRRALDSQCQHLQAQGGTLSQHWRMEGVFDSSYSLAIVNRRLAMALDTPNTPAALFTYEQGDHPAPHFEALEDPVTLRRLWQRGQHTLAPAVALRNAWPPVVRDMRGHRRILANYAWEETRFPEAYAQDFNRVLDLITVVSHQTARFLQDAGTRVPIAVVGNGVDHLAHIAPEPPPVTLPEGFRFLHVSSCFPRKGVDVLLKAYGQAFRAHHPVVLIIKTFPNPHNDVREQLQQHIDRDPGYPRVDIIMDDWSPAQMTGLYQACQALVAPSRGEGFGLPMAEAMIHRLPVIVTGWGGHRDFCNDDTAWLVDFQLTPANTHLSEHGSLWAEPDANDLVRRLRELYITPSQTLQPRLDKARDTILSRYTWAEAARRTRQALEHINAQPGPLAPEPVGWVSTWGSRCGIAAYSAHLSARFEPDQLHVFAPLDETVEQPDPAHVTRNWHLGGQGLEAIVEAAEARGLKAMIIQHHWGFYTLDTLARFIEALSQRGIRICLDMHNTRGAPAAVREPRYHAALSRCDRILVHTQDDIRCVQDWGLADNITLFPLAVYPIPRPDAGALAARRQALGLDGRQVLATYGFLMPHKGLPQVIEALPALRRQHPDLHLLMVNARYTPEVSDPEHKRLQARIRELGLEDHVTLETRFLPEAECLTLLGLADLVVFPYQRSRESSSAAVRMACGAGRPIAVTPLDIFEDVAPATLTLPGADPESLAQGIGQCLSQLRDADFREQAGRQALEFANTHDARRLSRRLRDMVTGLMRQVEGEA</sequence>
<evidence type="ECO:0000313" key="2">
    <source>
        <dbReference type="EMBL" id="SFM64365.1"/>
    </source>
</evidence>
<protein>
    <submittedName>
        <fullName evidence="2">Glycosyltransferase involved in cell wall bisynthesis</fullName>
    </submittedName>
</protein>